<dbReference type="AlphaFoldDB" id="A0A7R9JP01"/>
<reference evidence="1" key="1">
    <citation type="submission" date="2020-11" db="EMBL/GenBank/DDBJ databases">
        <authorList>
            <person name="Tran Van P."/>
        </authorList>
    </citation>
    <scope>NUCLEOTIDE SEQUENCE</scope>
</reference>
<evidence type="ECO:0000313" key="1">
    <source>
        <dbReference type="EMBL" id="CAD7586460.1"/>
    </source>
</evidence>
<name>A0A7R9JP01_TIMGE</name>
<sequence length="208" mass="22191">MPEPKGSAEHVHPTEIRTSIFPSSAVELNTTSTLANYATEAVHPTEIRTSISPSSAVELNTTSALANNATEAGSSPESHLLFYLVATSGSELLACLSSAVRIGPTAANSSGATQRTRRLGDTCDVIKWCGRRASSGRLGACVVRNEEREVDRYEVSRNLNLQAPGVTTVRDMNRCSAGSVDSSLWARTSFTTAALVKFLPHRLETSIP</sequence>
<proteinExistence type="predicted"/>
<organism evidence="1">
    <name type="scientific">Timema genevievae</name>
    <name type="common">Walking stick</name>
    <dbReference type="NCBI Taxonomy" id="629358"/>
    <lineage>
        <taxon>Eukaryota</taxon>
        <taxon>Metazoa</taxon>
        <taxon>Ecdysozoa</taxon>
        <taxon>Arthropoda</taxon>
        <taxon>Hexapoda</taxon>
        <taxon>Insecta</taxon>
        <taxon>Pterygota</taxon>
        <taxon>Neoptera</taxon>
        <taxon>Polyneoptera</taxon>
        <taxon>Phasmatodea</taxon>
        <taxon>Timematodea</taxon>
        <taxon>Timematoidea</taxon>
        <taxon>Timematidae</taxon>
        <taxon>Timema</taxon>
    </lineage>
</organism>
<dbReference type="EMBL" id="OE839268">
    <property type="protein sequence ID" value="CAD7586460.1"/>
    <property type="molecule type" value="Genomic_DNA"/>
</dbReference>
<gene>
    <name evidence="1" type="ORF">TGEB3V08_LOCUS813</name>
</gene>
<accession>A0A7R9JP01</accession>
<protein>
    <submittedName>
        <fullName evidence="1">Uncharacterized protein</fullName>
    </submittedName>
</protein>